<dbReference type="InterPro" id="IPR001242">
    <property type="entry name" value="Condensation_dom"/>
</dbReference>
<dbReference type="Gene3D" id="3.30.300.30">
    <property type="match status" value="1"/>
</dbReference>
<evidence type="ECO:0000313" key="6">
    <source>
        <dbReference type="EMBL" id="NEC91718.1"/>
    </source>
</evidence>
<evidence type="ECO:0000259" key="5">
    <source>
        <dbReference type="PROSITE" id="PS50075"/>
    </source>
</evidence>
<dbReference type="InterPro" id="IPR000873">
    <property type="entry name" value="AMP-dep_synth/lig_dom"/>
</dbReference>
<dbReference type="Pfam" id="PF13193">
    <property type="entry name" value="AMP-binding_C"/>
    <property type="match status" value="1"/>
</dbReference>
<dbReference type="SUPFAM" id="SSF56801">
    <property type="entry name" value="Acetyl-CoA synthetase-like"/>
    <property type="match status" value="1"/>
</dbReference>
<name>A0A6B3C502_9ACTN</name>
<dbReference type="Gene3D" id="3.30.559.30">
    <property type="entry name" value="Nonribosomal peptide synthetase, condensation domain"/>
    <property type="match status" value="1"/>
</dbReference>
<dbReference type="GO" id="GO:0043041">
    <property type="term" value="P:amino acid activation for nonribosomal peptide biosynthetic process"/>
    <property type="evidence" value="ECO:0007669"/>
    <property type="project" value="TreeGrafter"/>
</dbReference>
<evidence type="ECO:0000256" key="3">
    <source>
        <dbReference type="ARBA" id="ARBA00022553"/>
    </source>
</evidence>
<dbReference type="InterPro" id="IPR010071">
    <property type="entry name" value="AA_adenyl_dom"/>
</dbReference>
<dbReference type="NCBIfam" id="TIGR01746">
    <property type="entry name" value="Thioester-redct"/>
    <property type="match status" value="1"/>
</dbReference>
<dbReference type="GO" id="GO:0005737">
    <property type="term" value="C:cytoplasm"/>
    <property type="evidence" value="ECO:0007669"/>
    <property type="project" value="TreeGrafter"/>
</dbReference>
<dbReference type="SUPFAM" id="SSF52777">
    <property type="entry name" value="CoA-dependent acyltransferases"/>
    <property type="match status" value="2"/>
</dbReference>
<dbReference type="InterPro" id="IPR036736">
    <property type="entry name" value="ACP-like_sf"/>
</dbReference>
<dbReference type="PROSITE" id="PS50075">
    <property type="entry name" value="CARRIER"/>
    <property type="match status" value="1"/>
</dbReference>
<reference evidence="6" key="1">
    <citation type="submission" date="2020-01" db="EMBL/GenBank/DDBJ databases">
        <title>Insect and environment-associated Actinomycetes.</title>
        <authorList>
            <person name="Currrie C."/>
            <person name="Chevrette M."/>
            <person name="Carlson C."/>
            <person name="Stubbendieck R."/>
            <person name="Wendt-Pienkowski E."/>
        </authorList>
    </citation>
    <scope>NUCLEOTIDE SEQUENCE</scope>
    <source>
        <strain evidence="6">SID12501</strain>
    </source>
</reference>
<dbReference type="Gene3D" id="3.40.50.720">
    <property type="entry name" value="NAD(P)-binding Rossmann-like Domain"/>
    <property type="match status" value="1"/>
</dbReference>
<dbReference type="InterPro" id="IPR036291">
    <property type="entry name" value="NAD(P)-bd_dom_sf"/>
</dbReference>
<dbReference type="SUPFAM" id="SSF51735">
    <property type="entry name" value="NAD(P)-binding Rossmann-fold domains"/>
    <property type="match status" value="1"/>
</dbReference>
<dbReference type="RefSeq" id="WP_164322711.1">
    <property type="nucleotide sequence ID" value="NZ_JAAGLU010000047.1"/>
</dbReference>
<dbReference type="Pfam" id="PF00668">
    <property type="entry name" value="Condensation"/>
    <property type="match status" value="1"/>
</dbReference>
<dbReference type="Gene3D" id="3.30.559.10">
    <property type="entry name" value="Chloramphenicol acetyltransferase-like domain"/>
    <property type="match status" value="1"/>
</dbReference>
<gene>
    <name evidence="6" type="ORF">G3I71_39350</name>
</gene>
<comment type="cofactor">
    <cofactor evidence="1">
        <name>pantetheine 4'-phosphate</name>
        <dbReference type="ChEBI" id="CHEBI:47942"/>
    </cofactor>
</comment>
<protein>
    <submittedName>
        <fullName evidence="6">Amino acid adenylation domain-containing protein</fullName>
    </submittedName>
</protein>
<dbReference type="InterPro" id="IPR013120">
    <property type="entry name" value="FAR_NAD-bd"/>
</dbReference>
<dbReference type="InterPro" id="IPR045851">
    <property type="entry name" value="AMP-bd_C_sf"/>
</dbReference>
<dbReference type="Gene3D" id="3.40.50.980">
    <property type="match status" value="2"/>
</dbReference>
<dbReference type="GO" id="GO:0017000">
    <property type="term" value="P:antibiotic biosynthetic process"/>
    <property type="evidence" value="ECO:0007669"/>
    <property type="project" value="UniProtKB-ARBA"/>
</dbReference>
<dbReference type="InterPro" id="IPR023213">
    <property type="entry name" value="CAT-like_dom_sf"/>
</dbReference>
<dbReference type="PANTHER" id="PTHR45527">
    <property type="entry name" value="NONRIBOSOMAL PEPTIDE SYNTHETASE"/>
    <property type="match status" value="1"/>
</dbReference>
<dbReference type="Pfam" id="PF00550">
    <property type="entry name" value="PP-binding"/>
    <property type="match status" value="1"/>
</dbReference>
<dbReference type="CDD" id="cd05235">
    <property type="entry name" value="SDR_e1"/>
    <property type="match status" value="1"/>
</dbReference>
<accession>A0A6B3C502</accession>
<evidence type="ECO:0000256" key="4">
    <source>
        <dbReference type="ARBA" id="ARBA00022598"/>
    </source>
</evidence>
<dbReference type="Gene3D" id="2.30.38.10">
    <property type="entry name" value="Luciferase, Domain 3"/>
    <property type="match status" value="1"/>
</dbReference>
<dbReference type="SUPFAM" id="SSF47336">
    <property type="entry name" value="ACP-like"/>
    <property type="match status" value="1"/>
</dbReference>
<dbReference type="GO" id="GO:0008610">
    <property type="term" value="P:lipid biosynthetic process"/>
    <property type="evidence" value="ECO:0007669"/>
    <property type="project" value="UniProtKB-ARBA"/>
</dbReference>
<dbReference type="GO" id="GO:0044550">
    <property type="term" value="P:secondary metabolite biosynthetic process"/>
    <property type="evidence" value="ECO:0007669"/>
    <property type="project" value="TreeGrafter"/>
</dbReference>
<evidence type="ECO:0000256" key="1">
    <source>
        <dbReference type="ARBA" id="ARBA00001957"/>
    </source>
</evidence>
<dbReference type="PIRSF" id="PIRSF001617">
    <property type="entry name" value="Alpha-AR"/>
    <property type="match status" value="1"/>
</dbReference>
<dbReference type="CDD" id="cd19531">
    <property type="entry name" value="LCL_NRPS-like"/>
    <property type="match status" value="1"/>
</dbReference>
<dbReference type="Pfam" id="PF07993">
    <property type="entry name" value="NAD_binding_4"/>
    <property type="match status" value="1"/>
</dbReference>
<dbReference type="SMART" id="SM00823">
    <property type="entry name" value="PKS_PP"/>
    <property type="match status" value="1"/>
</dbReference>
<dbReference type="Gene3D" id="1.10.1200.10">
    <property type="entry name" value="ACP-like"/>
    <property type="match status" value="1"/>
</dbReference>
<dbReference type="InterPro" id="IPR020806">
    <property type="entry name" value="PKS_PP-bd"/>
</dbReference>
<proteinExistence type="predicted"/>
<dbReference type="GO" id="GO:0016874">
    <property type="term" value="F:ligase activity"/>
    <property type="evidence" value="ECO:0007669"/>
    <property type="project" value="UniProtKB-KW"/>
</dbReference>
<dbReference type="PANTHER" id="PTHR45527:SF1">
    <property type="entry name" value="FATTY ACID SYNTHASE"/>
    <property type="match status" value="1"/>
</dbReference>
<comment type="caution">
    <text evidence="6">The sequence shown here is derived from an EMBL/GenBank/DDBJ whole genome shotgun (WGS) entry which is preliminary data.</text>
</comment>
<evidence type="ECO:0000256" key="2">
    <source>
        <dbReference type="ARBA" id="ARBA00022450"/>
    </source>
</evidence>
<dbReference type="EMBL" id="JAAGLU010000047">
    <property type="protein sequence ID" value="NEC91718.1"/>
    <property type="molecule type" value="Genomic_DNA"/>
</dbReference>
<feature type="domain" description="Carrier" evidence="5">
    <location>
        <begin position="991"/>
        <end position="1068"/>
    </location>
</feature>
<sequence>MTSESIKPLVPIDTAEGSCPTYPMSFEQESIWLQDQFSTSLSRYVESWVHRLRGPVDPDAVETALTTIVERQEALRSRLDNSGGTPTQTVISPSRLPLAVRPITPHELDGALIEAVTAEIPLDEPPLLRATLLRLTEDDAVLAVAIHHAVIDGWGINLLDAEFNEAYRAAVEGREPVLPEVPLQFGEYARLQRRDTETNSREHLEHWRTALSDAPAESTFPADRPRPAIPRHRGGEVRFTLDETTGGGIRKLARAQRATPFVVMTAALTALLNRLSGQNDLVVGTPISRRTGTEVKSLIACLTDVMPLRQLVDPAASFKDLIASTKKTVWSAVKHRHIPFLHLVRETVKERRLGRFPIFQVVLTLEDDRSSGLDLPGVESERVYVHSGRSKFDIFLNLVPVDGGYDGYLEYSTDLFDERSAHRLADRFQTLLTDAVTHPEHVLADLRLMSEEERTLLDTWAEGTQPGTPPMAAPPLAHEAVAAQALRTPDAPAVIQGDHILTYRELTERAGRVSSYLAAHGYAGPGQRVALCVGRSFELPATVLGILGAGACCVPVDPAYPADRIAFMLGDSGADVVLTDSSTAGTVPLPDGVRQVRVDRLPPSPEAGCPTAPGVTGEDLAYALYTSGSTGRPKGVAMPHRSLAGLVDWQSRTSTCGPGSRTLQYAPASFDVFFQELFATWAGGGALVMVGDATRRDPQLLLDLVEEQRVERLILPYVALQQFVEYACAEQRRCGALREVITSGEQLFITPSLRRFFSDLTRASLENQYGPTETHVVTAERLSGNPATWPERPPIGRPIDAARVQVLDDGLRSRPIGAVGEICVGGRPVGLGYLGHARQDAERFVADPLTPGLLYRTGDLGRFLPDGRIEFLGRRDGQVKIRGHRVEPGEVEAVAKTLAGVADAVVVAGEAAESTALRLIAFYRPSTPEGVEPDALPAQLREALPAQLVPAACVPLTRFPLTASGKVDRVELVRRVPGALVSSRPPAGRSTMRGATEERLAKIWGELLSLDTATLGAEEGFFDIGGDSLLAARLLLRLREELDVRLGLDAVFNSPTIADLAARIDGRGMSAAQDIAEVRLPADIMVEPHHGQSQTGSPEQLLLTGATGFLGAFLLRELIEQTDATVHCLVRATDADDGRRRLRTSLERYGVWSKAAEKRTVVVVGDLERSRLGLPWQTYDQLAGTVDAVYHCGASVNLAHSYGQLKAANVDGTIEVLRLAAAHRPVPVHHVSTVGVFTDRPGERPITADDQLTSADGLRHGYAQSKWVAERLVEQARARGLTVSVYRPTRISGETETGACQTGDFMWLLLKGCIEARSFPMDLALDFDLVPVDYASAALVALSLDPAAAGSTYHLAGRLVSLAEAVARLRVIGYRIDGVPMGQWIHSIEDAQGNTAFPLLEVMALAMTAGDGDRAGGAVFDATKTEEALRPHSIVCPEVDEDLFHLYVTYYRRTGFLPEPDPEPLD</sequence>
<keyword evidence="2" id="KW-0596">Phosphopantetheine</keyword>
<keyword evidence="3" id="KW-0597">Phosphoprotein</keyword>
<dbReference type="InterPro" id="IPR025110">
    <property type="entry name" value="AMP-bd_C"/>
</dbReference>
<keyword evidence="4" id="KW-0436">Ligase</keyword>
<dbReference type="GO" id="GO:0031177">
    <property type="term" value="F:phosphopantetheine binding"/>
    <property type="evidence" value="ECO:0007669"/>
    <property type="project" value="InterPro"/>
</dbReference>
<organism evidence="6">
    <name type="scientific">Streptomyces sp. SID12501</name>
    <dbReference type="NCBI Taxonomy" id="2706042"/>
    <lineage>
        <taxon>Bacteria</taxon>
        <taxon>Bacillati</taxon>
        <taxon>Actinomycetota</taxon>
        <taxon>Actinomycetes</taxon>
        <taxon>Kitasatosporales</taxon>
        <taxon>Streptomycetaceae</taxon>
        <taxon>Streptomyces</taxon>
    </lineage>
</organism>
<dbReference type="InterPro" id="IPR010080">
    <property type="entry name" value="Thioester_reductase-like_dom"/>
</dbReference>
<dbReference type="NCBIfam" id="TIGR01733">
    <property type="entry name" value="AA-adenyl-dom"/>
    <property type="match status" value="1"/>
</dbReference>
<dbReference type="InterPro" id="IPR009081">
    <property type="entry name" value="PP-bd_ACP"/>
</dbReference>
<dbReference type="Pfam" id="PF00501">
    <property type="entry name" value="AMP-binding"/>
    <property type="match status" value="1"/>
</dbReference>